<keyword evidence="3" id="KW-0285">Flavoprotein</keyword>
<dbReference type="PANTHER" id="PTHR43153:SF1">
    <property type="entry name" value="ELECTRON TRANSFER FLAVOPROTEIN SUBUNIT ALPHA, MITOCHONDRIAL"/>
    <property type="match status" value="1"/>
</dbReference>
<feature type="binding site" evidence="6">
    <location>
        <begin position="257"/>
        <end position="261"/>
    </location>
    <ligand>
        <name>FAD</name>
        <dbReference type="ChEBI" id="CHEBI:57692"/>
    </ligand>
</feature>
<feature type="domain" description="Electron transfer flavoprotein alpha/beta-subunit N-terminal" evidence="7">
    <location>
        <begin position="5"/>
        <end position="194"/>
    </location>
</feature>
<dbReference type="GO" id="GO:0033539">
    <property type="term" value="P:fatty acid beta-oxidation using acyl-CoA dehydrogenase"/>
    <property type="evidence" value="ECO:0007669"/>
    <property type="project" value="TreeGrafter"/>
</dbReference>
<dbReference type="InterPro" id="IPR014731">
    <property type="entry name" value="ETF_asu_C"/>
</dbReference>
<dbReference type="Proteomes" id="UP000199512">
    <property type="component" value="Unassembled WGS sequence"/>
</dbReference>
<keyword evidence="9" id="KW-1185">Reference proteome</keyword>
<dbReference type="InterPro" id="IPR018206">
    <property type="entry name" value="ETF_asu_C_CS"/>
</dbReference>
<evidence type="ECO:0000313" key="8">
    <source>
        <dbReference type="EMBL" id="SEN74193.1"/>
    </source>
</evidence>
<evidence type="ECO:0000256" key="6">
    <source>
        <dbReference type="PIRSR" id="PIRSR000089-1"/>
    </source>
</evidence>
<dbReference type="SMART" id="SM00893">
    <property type="entry name" value="ETF"/>
    <property type="match status" value="1"/>
</dbReference>
<dbReference type="InterPro" id="IPR033947">
    <property type="entry name" value="ETF_alpha_N"/>
</dbReference>
<feature type="binding site" evidence="6">
    <location>
        <position position="295"/>
    </location>
    <ligand>
        <name>FAD</name>
        <dbReference type="ChEBI" id="CHEBI:57692"/>
    </ligand>
</feature>
<reference evidence="8 9" key="1">
    <citation type="submission" date="2016-10" db="EMBL/GenBank/DDBJ databases">
        <authorList>
            <person name="de Groot N.N."/>
        </authorList>
    </citation>
    <scope>NUCLEOTIDE SEQUENCE [LARGE SCALE GENOMIC DNA]</scope>
    <source>
        <strain evidence="8 9">Calf135</strain>
    </source>
</reference>
<evidence type="ECO:0000256" key="2">
    <source>
        <dbReference type="ARBA" id="ARBA00022448"/>
    </source>
</evidence>
<dbReference type="InterPro" id="IPR029035">
    <property type="entry name" value="DHS-like_NAD/FAD-binding_dom"/>
</dbReference>
<dbReference type="GO" id="GO:0009055">
    <property type="term" value="F:electron transfer activity"/>
    <property type="evidence" value="ECO:0007669"/>
    <property type="project" value="InterPro"/>
</dbReference>
<dbReference type="PANTHER" id="PTHR43153">
    <property type="entry name" value="ELECTRON TRANSFER FLAVOPROTEIN ALPHA"/>
    <property type="match status" value="1"/>
</dbReference>
<evidence type="ECO:0000256" key="3">
    <source>
        <dbReference type="ARBA" id="ARBA00022630"/>
    </source>
</evidence>
<dbReference type="InterPro" id="IPR014729">
    <property type="entry name" value="Rossmann-like_a/b/a_fold"/>
</dbReference>
<organism evidence="8 9">
    <name type="scientific">Peptostreptococcus russellii</name>
    <dbReference type="NCBI Taxonomy" id="215200"/>
    <lineage>
        <taxon>Bacteria</taxon>
        <taxon>Bacillati</taxon>
        <taxon>Bacillota</taxon>
        <taxon>Clostridia</taxon>
        <taxon>Peptostreptococcales</taxon>
        <taxon>Peptostreptococcaceae</taxon>
        <taxon>Peptostreptococcus</taxon>
    </lineage>
</organism>
<evidence type="ECO:0000256" key="1">
    <source>
        <dbReference type="ARBA" id="ARBA00005817"/>
    </source>
</evidence>
<dbReference type="Gene3D" id="3.40.50.620">
    <property type="entry name" value="HUPs"/>
    <property type="match status" value="1"/>
</dbReference>
<keyword evidence="4 6" id="KW-0274">FAD</keyword>
<dbReference type="PROSITE" id="PS00696">
    <property type="entry name" value="ETF_ALPHA"/>
    <property type="match status" value="1"/>
</dbReference>
<dbReference type="Pfam" id="PF01012">
    <property type="entry name" value="ETF"/>
    <property type="match status" value="1"/>
</dbReference>
<dbReference type="PIRSF" id="PIRSF000089">
    <property type="entry name" value="Electra_flavoP_a"/>
    <property type="match status" value="1"/>
</dbReference>
<dbReference type="Gene3D" id="3.40.50.1220">
    <property type="entry name" value="TPP-binding domain"/>
    <property type="match status" value="1"/>
</dbReference>
<dbReference type="SUPFAM" id="SSF52402">
    <property type="entry name" value="Adenine nucleotide alpha hydrolases-like"/>
    <property type="match status" value="1"/>
</dbReference>
<evidence type="ECO:0000313" key="9">
    <source>
        <dbReference type="Proteomes" id="UP000199512"/>
    </source>
</evidence>
<dbReference type="FunFam" id="3.40.50.1220:FF:000001">
    <property type="entry name" value="Electron transfer flavoprotein, alpha subunit"/>
    <property type="match status" value="1"/>
</dbReference>
<comment type="similarity">
    <text evidence="1">Belongs to the ETF alpha-subunit/FixB family.</text>
</comment>
<keyword evidence="5" id="KW-0249">Electron transport</keyword>
<dbReference type="EMBL" id="FODF01000010">
    <property type="protein sequence ID" value="SEN74193.1"/>
    <property type="molecule type" value="Genomic_DNA"/>
</dbReference>
<feature type="binding site" evidence="6">
    <location>
        <position position="218"/>
    </location>
    <ligand>
        <name>FAD</name>
        <dbReference type="ChEBI" id="CHEBI:57692"/>
    </ligand>
</feature>
<feature type="binding site" evidence="6">
    <location>
        <begin position="243"/>
        <end position="244"/>
    </location>
    <ligand>
        <name>FAD</name>
        <dbReference type="ChEBI" id="CHEBI:57692"/>
    </ligand>
</feature>
<gene>
    <name evidence="8" type="ORF">SAMN05216454_11035</name>
</gene>
<dbReference type="RefSeq" id="WP_091975789.1">
    <property type="nucleotide sequence ID" value="NZ_CAUWDX010000054.1"/>
</dbReference>
<evidence type="ECO:0000259" key="7">
    <source>
        <dbReference type="SMART" id="SM00893"/>
    </source>
</evidence>
<dbReference type="InterPro" id="IPR001308">
    <property type="entry name" value="ETF_a/FixB"/>
</dbReference>
<dbReference type="InterPro" id="IPR014730">
    <property type="entry name" value="ETF_a/b_N"/>
</dbReference>
<dbReference type="CDD" id="cd01715">
    <property type="entry name" value="ETF_alpha"/>
    <property type="match status" value="1"/>
</dbReference>
<evidence type="ECO:0000256" key="5">
    <source>
        <dbReference type="ARBA" id="ARBA00022982"/>
    </source>
</evidence>
<feature type="binding site" evidence="6">
    <location>
        <begin position="274"/>
        <end position="281"/>
    </location>
    <ligand>
        <name>FAD</name>
        <dbReference type="ChEBI" id="CHEBI:57692"/>
    </ligand>
</feature>
<dbReference type="Pfam" id="PF00766">
    <property type="entry name" value="ETF_alpha"/>
    <property type="match status" value="1"/>
</dbReference>
<proteinExistence type="inferred from homology"/>
<evidence type="ECO:0000256" key="4">
    <source>
        <dbReference type="ARBA" id="ARBA00022827"/>
    </source>
</evidence>
<keyword evidence="2" id="KW-0813">Transport</keyword>
<sequence>MNKDIYVVVEQVDGVIQKVGIELIGIASELAKDLDQKVVAVLLGSNIKGLAENLIHHGADEVLCVDDPILEVYSTEPYTKAVNAIIEEKKPEIVLFGATSIGRDLAPRVSARVHTGLTADCTKLEIDPETKLLLMTRPAFGGNIMATIVCKEFRPQMATVRPGVMKALPKDASRTGEIEDFKVDFKPEDMNVKIREVVKSTNQTIDITESKKLVSGGRGIGSAEYFDVLKELADELGGLVTSSRANVDAGWIGRDRQVGQTGKTVRPDLYLACGISGAIQHLAGMEDSEFIVAINKDTNAPIFDVADLGVVGDLHKIVPILIEKIRAIKQEQADMM</sequence>
<dbReference type="GO" id="GO:0050660">
    <property type="term" value="F:flavin adenine dinucleotide binding"/>
    <property type="evidence" value="ECO:0007669"/>
    <property type="project" value="InterPro"/>
</dbReference>
<accession>A0A1H8IZY9</accession>
<name>A0A1H8IZY9_9FIRM</name>
<dbReference type="AlphaFoldDB" id="A0A1H8IZY9"/>
<dbReference type="SUPFAM" id="SSF52467">
    <property type="entry name" value="DHS-like NAD/FAD-binding domain"/>
    <property type="match status" value="1"/>
</dbReference>
<dbReference type="STRING" id="215200.SAMN05216454_11035"/>
<dbReference type="OrthoDB" id="9770286at2"/>
<comment type="cofactor">
    <cofactor evidence="6">
        <name>FAD</name>
        <dbReference type="ChEBI" id="CHEBI:57692"/>
    </cofactor>
    <text evidence="6">Binds 1 FAD per dimer.</text>
</comment>
<protein>
    <submittedName>
        <fullName evidence="8">Electron transfer flavoprotein alpha subunit apoprotein</fullName>
    </submittedName>
</protein>